<dbReference type="AlphaFoldDB" id="A0A075V174"/>
<accession>A0A075V174</accession>
<organism evidence="2 3">
    <name type="scientific">Amycolatopsis japonica</name>
    <dbReference type="NCBI Taxonomy" id="208439"/>
    <lineage>
        <taxon>Bacteria</taxon>
        <taxon>Bacillati</taxon>
        <taxon>Actinomycetota</taxon>
        <taxon>Actinomycetes</taxon>
        <taxon>Pseudonocardiales</taxon>
        <taxon>Pseudonocardiaceae</taxon>
        <taxon>Amycolatopsis</taxon>
        <taxon>Amycolatopsis japonica group</taxon>
    </lineage>
</organism>
<dbReference type="KEGG" id="aja:AJAP_27885"/>
<dbReference type="Proteomes" id="UP000028492">
    <property type="component" value="Chromosome"/>
</dbReference>
<gene>
    <name evidence="2" type="ORF">AJAP_27885</name>
</gene>
<feature type="coiled-coil region" evidence="1">
    <location>
        <begin position="42"/>
        <end position="76"/>
    </location>
</feature>
<dbReference type="EMBL" id="CP008953">
    <property type="protein sequence ID" value="AIG78421.1"/>
    <property type="molecule type" value="Genomic_DNA"/>
</dbReference>
<evidence type="ECO:0000313" key="2">
    <source>
        <dbReference type="EMBL" id="AIG78421.1"/>
    </source>
</evidence>
<proteinExistence type="predicted"/>
<evidence type="ECO:0000313" key="3">
    <source>
        <dbReference type="Proteomes" id="UP000028492"/>
    </source>
</evidence>
<dbReference type="STRING" id="208439.AJAP_27885"/>
<evidence type="ECO:0000256" key="1">
    <source>
        <dbReference type="SAM" id="Coils"/>
    </source>
</evidence>
<reference evidence="2 3" key="1">
    <citation type="journal article" date="2014" name="J. Biotechnol.">
        <title>Complete genome sequence of the actinobacterium Amycolatopsis japonica MG417-CF17(T) (=DSM 44213T) producing (S,S)-N,N'-ethylenediaminedisuccinic acid.</title>
        <authorList>
            <person name="Stegmann E."/>
            <person name="Albersmeier A."/>
            <person name="Spohn M."/>
            <person name="Gert H."/>
            <person name="Weber T."/>
            <person name="Wohlleben W."/>
            <person name="Kalinowski J."/>
            <person name="Ruckert C."/>
        </authorList>
    </citation>
    <scope>NUCLEOTIDE SEQUENCE [LARGE SCALE GENOMIC DNA]</scope>
    <source>
        <strain evidence="3">MG417-CF17 (DSM 44213)</strain>
    </source>
</reference>
<protein>
    <submittedName>
        <fullName evidence="2">Uncharacterized protein</fullName>
    </submittedName>
</protein>
<keyword evidence="3" id="KW-1185">Reference proteome</keyword>
<dbReference type="RefSeq" id="WP_038516632.1">
    <property type="nucleotide sequence ID" value="NZ_CP008953.1"/>
</dbReference>
<keyword evidence="1" id="KW-0175">Coiled coil</keyword>
<sequence>MSDEPTYDELYRELESVEGRYAASVAAVAAVSAQSAQQAATIADLETTIDGLADLNRDLERDLGVAREEIGRLQSAGHRTLAALSDAASVLRRADNELVVTLQGDD</sequence>
<name>A0A075V174_9PSEU</name>
<dbReference type="HOGENOM" id="CLU_2217477_0_0_11"/>